<protein>
    <submittedName>
        <fullName evidence="1">Uncharacterized protein</fullName>
    </submittedName>
</protein>
<accession>A0A6A6CW31</accession>
<reference evidence="1" key="1">
    <citation type="journal article" date="2020" name="Stud. Mycol.">
        <title>101 Dothideomycetes genomes: a test case for predicting lifestyles and emergence of pathogens.</title>
        <authorList>
            <person name="Haridas S."/>
            <person name="Albert R."/>
            <person name="Binder M."/>
            <person name="Bloem J."/>
            <person name="Labutti K."/>
            <person name="Salamov A."/>
            <person name="Andreopoulos B."/>
            <person name="Baker S."/>
            <person name="Barry K."/>
            <person name="Bills G."/>
            <person name="Bluhm B."/>
            <person name="Cannon C."/>
            <person name="Castanera R."/>
            <person name="Culley D."/>
            <person name="Daum C."/>
            <person name="Ezra D."/>
            <person name="Gonzalez J."/>
            <person name="Henrissat B."/>
            <person name="Kuo A."/>
            <person name="Liang C."/>
            <person name="Lipzen A."/>
            <person name="Lutzoni F."/>
            <person name="Magnuson J."/>
            <person name="Mondo S."/>
            <person name="Nolan M."/>
            <person name="Ohm R."/>
            <person name="Pangilinan J."/>
            <person name="Park H.-J."/>
            <person name="Ramirez L."/>
            <person name="Alfaro M."/>
            <person name="Sun H."/>
            <person name="Tritt A."/>
            <person name="Yoshinaga Y."/>
            <person name="Zwiers L.-H."/>
            <person name="Turgeon B."/>
            <person name="Goodwin S."/>
            <person name="Spatafora J."/>
            <person name="Crous P."/>
            <person name="Grigoriev I."/>
        </authorList>
    </citation>
    <scope>NUCLEOTIDE SEQUENCE</scope>
    <source>
        <strain evidence="1">ATCC 36951</strain>
    </source>
</reference>
<gene>
    <name evidence="1" type="ORF">M409DRAFT_18512</name>
</gene>
<dbReference type="Proteomes" id="UP000799537">
    <property type="component" value="Unassembled WGS sequence"/>
</dbReference>
<evidence type="ECO:0000313" key="2">
    <source>
        <dbReference type="Proteomes" id="UP000799537"/>
    </source>
</evidence>
<dbReference type="RefSeq" id="XP_033672286.1">
    <property type="nucleotide sequence ID" value="XM_033804532.1"/>
</dbReference>
<dbReference type="OrthoDB" id="3650969at2759"/>
<keyword evidence="2" id="KW-1185">Reference proteome</keyword>
<sequence>MRRKGCLNLKMDDILWHGLNAQIDSATFQNRVIMPSAKSLADKLELALHPQVKLLGISGSKELSDQQFWNRTSAELTEMFMKALVLKGSLDASPFEFNFCWIAAGEEYVYEEVERPIGSPPGEKGIVGAATTPVLKCRCPGDYAYPRRVYCRAEVAFRPEQPS</sequence>
<proteinExistence type="predicted"/>
<organism evidence="1 2">
    <name type="scientific">Zasmidium cellare ATCC 36951</name>
    <dbReference type="NCBI Taxonomy" id="1080233"/>
    <lineage>
        <taxon>Eukaryota</taxon>
        <taxon>Fungi</taxon>
        <taxon>Dikarya</taxon>
        <taxon>Ascomycota</taxon>
        <taxon>Pezizomycotina</taxon>
        <taxon>Dothideomycetes</taxon>
        <taxon>Dothideomycetidae</taxon>
        <taxon>Mycosphaerellales</taxon>
        <taxon>Mycosphaerellaceae</taxon>
        <taxon>Zasmidium</taxon>
    </lineage>
</organism>
<dbReference type="AlphaFoldDB" id="A0A6A6CW31"/>
<evidence type="ECO:0000313" key="1">
    <source>
        <dbReference type="EMBL" id="KAF2171397.1"/>
    </source>
</evidence>
<name>A0A6A6CW31_ZASCE</name>
<dbReference type="GeneID" id="54557804"/>
<dbReference type="EMBL" id="ML993583">
    <property type="protein sequence ID" value="KAF2171397.1"/>
    <property type="molecule type" value="Genomic_DNA"/>
</dbReference>